<reference evidence="2 3" key="1">
    <citation type="journal article" date="2023" name="IMA Fungus">
        <title>Comparative genomic study of the Penicillium genus elucidates a diverse pangenome and 15 lateral gene transfer events.</title>
        <authorList>
            <person name="Petersen C."/>
            <person name="Sorensen T."/>
            <person name="Nielsen M.R."/>
            <person name="Sondergaard T.E."/>
            <person name="Sorensen J.L."/>
            <person name="Fitzpatrick D.A."/>
            <person name="Frisvad J.C."/>
            <person name="Nielsen K.L."/>
        </authorList>
    </citation>
    <scope>NUCLEOTIDE SEQUENCE [LARGE SCALE GENOMIC DNA]</scope>
    <source>
        <strain evidence="2 3">IBT 3361</strain>
    </source>
</reference>
<evidence type="ECO:0000313" key="3">
    <source>
        <dbReference type="Proteomes" id="UP001220256"/>
    </source>
</evidence>
<proteinExistence type="predicted"/>
<keyword evidence="3" id="KW-1185">Reference proteome</keyword>
<protein>
    <submittedName>
        <fullName evidence="2">Uncharacterized protein</fullName>
    </submittedName>
</protein>
<dbReference type="Proteomes" id="UP001220256">
    <property type="component" value="Unassembled WGS sequence"/>
</dbReference>
<name>A0ABQ8WD15_PENCH</name>
<gene>
    <name evidence="2" type="ORF">N7505_007310</name>
</gene>
<sequence length="200" mass="22069">MTNLAWANHQDIEQGDTIPSGSGGSLEFRLSSDSTEISPGLYSAALLPPTALTELTESGDSTDSAKVDLGDVEIPCCETGELNVRVTYNQTIRSGLWVLSMNGLQYDINIQNPSRKMKRDLESRSNQNAITAYCGIGSEKSSVESASPGSTYFDRVFSNLFIFRANNTWQQRPLWLAKQPPKLVRSYLRAGIRIKLELSD</sequence>
<evidence type="ECO:0000313" key="2">
    <source>
        <dbReference type="EMBL" id="KAJ5264517.1"/>
    </source>
</evidence>
<organism evidence="2 3">
    <name type="scientific">Penicillium chrysogenum</name>
    <name type="common">Penicillium notatum</name>
    <dbReference type="NCBI Taxonomy" id="5076"/>
    <lineage>
        <taxon>Eukaryota</taxon>
        <taxon>Fungi</taxon>
        <taxon>Dikarya</taxon>
        <taxon>Ascomycota</taxon>
        <taxon>Pezizomycotina</taxon>
        <taxon>Eurotiomycetes</taxon>
        <taxon>Eurotiomycetidae</taxon>
        <taxon>Eurotiales</taxon>
        <taxon>Aspergillaceae</taxon>
        <taxon>Penicillium</taxon>
        <taxon>Penicillium chrysogenum species complex</taxon>
    </lineage>
</organism>
<evidence type="ECO:0000256" key="1">
    <source>
        <dbReference type="SAM" id="MobiDB-lite"/>
    </source>
</evidence>
<dbReference type="EMBL" id="JAPVEB010000004">
    <property type="protein sequence ID" value="KAJ5264517.1"/>
    <property type="molecule type" value="Genomic_DNA"/>
</dbReference>
<accession>A0ABQ8WD15</accession>
<feature type="region of interest" description="Disordered" evidence="1">
    <location>
        <begin position="1"/>
        <end position="30"/>
    </location>
</feature>
<comment type="caution">
    <text evidence="2">The sequence shown here is derived from an EMBL/GenBank/DDBJ whole genome shotgun (WGS) entry which is preliminary data.</text>
</comment>